<gene>
    <name evidence="2" type="ORF">AVEN_44222_1</name>
</gene>
<comment type="caution">
    <text evidence="2">The sequence shown here is derived from an EMBL/GenBank/DDBJ whole genome shotgun (WGS) entry which is preliminary data.</text>
</comment>
<dbReference type="GO" id="GO:0004523">
    <property type="term" value="F:RNA-DNA hybrid ribonuclease activity"/>
    <property type="evidence" value="ECO:0007669"/>
    <property type="project" value="InterPro"/>
</dbReference>
<feature type="domain" description="RNase H type-1" evidence="1">
    <location>
        <begin position="1"/>
        <end position="22"/>
    </location>
</feature>
<dbReference type="Proteomes" id="UP000499080">
    <property type="component" value="Unassembled WGS sequence"/>
</dbReference>
<proteinExistence type="predicted"/>
<sequence length="85" mass="9516">MKAHAGHEGNEKVDQMVKASAKCGKHCPSNQLPKSFIKTALRNDLLQEWHNLSNQGDAGHQACDLPSRFRTWTLTSLSPLVRLHQ</sequence>
<dbReference type="OrthoDB" id="8063525at2759"/>
<keyword evidence="3" id="KW-1185">Reference proteome</keyword>
<dbReference type="EMBL" id="BGPR01073166">
    <property type="protein sequence ID" value="GBO45852.1"/>
    <property type="molecule type" value="Genomic_DNA"/>
</dbReference>
<protein>
    <recommendedName>
        <fullName evidence="1">RNase H type-1 domain-containing protein</fullName>
    </recommendedName>
</protein>
<reference evidence="2 3" key="1">
    <citation type="journal article" date="2019" name="Sci. Rep.">
        <title>Orb-weaving spider Araneus ventricosus genome elucidates the spidroin gene catalogue.</title>
        <authorList>
            <person name="Kono N."/>
            <person name="Nakamura H."/>
            <person name="Ohtoshi R."/>
            <person name="Moran D.A.P."/>
            <person name="Shinohara A."/>
            <person name="Yoshida Y."/>
            <person name="Fujiwara M."/>
            <person name="Mori M."/>
            <person name="Tomita M."/>
            <person name="Arakawa K."/>
        </authorList>
    </citation>
    <scope>NUCLEOTIDE SEQUENCE [LARGE SCALE GENOMIC DNA]</scope>
</reference>
<evidence type="ECO:0000259" key="1">
    <source>
        <dbReference type="PROSITE" id="PS50879"/>
    </source>
</evidence>
<evidence type="ECO:0000313" key="2">
    <source>
        <dbReference type="EMBL" id="GBO45852.1"/>
    </source>
</evidence>
<dbReference type="InterPro" id="IPR002156">
    <property type="entry name" value="RNaseH_domain"/>
</dbReference>
<name>A0A4Y2XCZ7_ARAVE</name>
<dbReference type="GO" id="GO:0003676">
    <property type="term" value="F:nucleic acid binding"/>
    <property type="evidence" value="ECO:0007669"/>
    <property type="project" value="InterPro"/>
</dbReference>
<dbReference type="PROSITE" id="PS50879">
    <property type="entry name" value="RNASE_H_1"/>
    <property type="match status" value="1"/>
</dbReference>
<evidence type="ECO:0000313" key="3">
    <source>
        <dbReference type="Proteomes" id="UP000499080"/>
    </source>
</evidence>
<accession>A0A4Y2XCZ7</accession>
<organism evidence="2 3">
    <name type="scientific">Araneus ventricosus</name>
    <name type="common">Orbweaver spider</name>
    <name type="synonym">Epeira ventricosa</name>
    <dbReference type="NCBI Taxonomy" id="182803"/>
    <lineage>
        <taxon>Eukaryota</taxon>
        <taxon>Metazoa</taxon>
        <taxon>Ecdysozoa</taxon>
        <taxon>Arthropoda</taxon>
        <taxon>Chelicerata</taxon>
        <taxon>Arachnida</taxon>
        <taxon>Araneae</taxon>
        <taxon>Araneomorphae</taxon>
        <taxon>Entelegynae</taxon>
        <taxon>Araneoidea</taxon>
        <taxon>Araneidae</taxon>
        <taxon>Araneus</taxon>
    </lineage>
</organism>
<dbReference type="AlphaFoldDB" id="A0A4Y2XCZ7"/>